<evidence type="ECO:0000313" key="4">
    <source>
        <dbReference type="Proteomes" id="UP001141950"/>
    </source>
</evidence>
<comment type="caution">
    <text evidence="3">The sequence shown here is derived from an EMBL/GenBank/DDBJ whole genome shotgun (WGS) entry which is preliminary data.</text>
</comment>
<dbReference type="RefSeq" id="WP_257450103.1">
    <property type="nucleotide sequence ID" value="NZ_JANIPJ010000018.1"/>
</dbReference>
<evidence type="ECO:0000256" key="2">
    <source>
        <dbReference type="SAM" id="Phobius"/>
    </source>
</evidence>
<dbReference type="InterPro" id="IPR024623">
    <property type="entry name" value="YtxH"/>
</dbReference>
<organism evidence="3 4">
    <name type="scientific">Paenibacillus soyae</name>
    <dbReference type="NCBI Taxonomy" id="2969249"/>
    <lineage>
        <taxon>Bacteria</taxon>
        <taxon>Bacillati</taxon>
        <taxon>Bacillota</taxon>
        <taxon>Bacilli</taxon>
        <taxon>Bacillales</taxon>
        <taxon>Paenibacillaceae</taxon>
        <taxon>Paenibacillus</taxon>
    </lineage>
</organism>
<evidence type="ECO:0000313" key="3">
    <source>
        <dbReference type="EMBL" id="MCR2806543.1"/>
    </source>
</evidence>
<dbReference type="PANTHER" id="PTHR35792:SF1">
    <property type="entry name" value="SLL0268 PROTEIN"/>
    <property type="match status" value="1"/>
</dbReference>
<dbReference type="InterPro" id="IPR052928">
    <property type="entry name" value="Desiccation-related_membrane"/>
</dbReference>
<reference evidence="3" key="1">
    <citation type="submission" date="2022-08" db="EMBL/GenBank/DDBJ databases">
        <title>The genomic sequence of strain Paenibacillus sp. SCIV0701.</title>
        <authorList>
            <person name="Zhao H."/>
        </authorList>
    </citation>
    <scope>NUCLEOTIDE SEQUENCE</scope>
    <source>
        <strain evidence="3">SCIV0701</strain>
    </source>
</reference>
<keyword evidence="4" id="KW-1185">Reference proteome</keyword>
<dbReference type="Pfam" id="PF12732">
    <property type="entry name" value="YtxH"/>
    <property type="match status" value="1"/>
</dbReference>
<feature type="transmembrane region" description="Helical" evidence="2">
    <location>
        <begin position="6"/>
        <end position="29"/>
    </location>
</feature>
<keyword evidence="2" id="KW-0812">Transmembrane</keyword>
<dbReference type="AlphaFoldDB" id="A0A9X2SCA5"/>
<dbReference type="PANTHER" id="PTHR35792">
    <property type="entry name" value="GENERAL STRESS PROTEIN"/>
    <property type="match status" value="1"/>
</dbReference>
<sequence length="143" mass="14919">MPKENSNSGVVMGAVIGGAVGAVTALLFAPKAGGQLRSDICNQLQTIGSRAKEMAGTIGTHAKELAAAVGTHAKELADNVSEQTKETGSKLQEDAADAYQSVKSDINSMAPTERDLKKLGKEMDEMPTHSELRSKGQVPDPAQ</sequence>
<proteinExistence type="predicted"/>
<dbReference type="Gene3D" id="1.20.120.20">
    <property type="entry name" value="Apolipoprotein"/>
    <property type="match status" value="1"/>
</dbReference>
<keyword evidence="2" id="KW-1133">Transmembrane helix</keyword>
<dbReference type="Proteomes" id="UP001141950">
    <property type="component" value="Unassembled WGS sequence"/>
</dbReference>
<accession>A0A9X2SCA5</accession>
<gene>
    <name evidence="3" type="ORF">NQZ67_21920</name>
</gene>
<protein>
    <submittedName>
        <fullName evidence="3">YtxH domain-containing protein</fullName>
    </submittedName>
</protein>
<evidence type="ECO:0000256" key="1">
    <source>
        <dbReference type="SAM" id="MobiDB-lite"/>
    </source>
</evidence>
<keyword evidence="2" id="KW-0472">Membrane</keyword>
<feature type="region of interest" description="Disordered" evidence="1">
    <location>
        <begin position="103"/>
        <end position="143"/>
    </location>
</feature>
<name>A0A9X2SCA5_9BACL</name>
<dbReference type="EMBL" id="JANIPJ010000018">
    <property type="protein sequence ID" value="MCR2806543.1"/>
    <property type="molecule type" value="Genomic_DNA"/>
</dbReference>
<feature type="compositionally biased region" description="Basic and acidic residues" evidence="1">
    <location>
        <begin position="112"/>
        <end position="134"/>
    </location>
</feature>